<dbReference type="PANTHER" id="PTHR40254">
    <property type="entry name" value="BLR0577 PROTEIN"/>
    <property type="match status" value="1"/>
</dbReference>
<dbReference type="Pfam" id="PF13454">
    <property type="entry name" value="NAD_binding_9"/>
    <property type="match status" value="1"/>
</dbReference>
<evidence type="ECO:0000256" key="1">
    <source>
        <dbReference type="SAM" id="MobiDB-lite"/>
    </source>
</evidence>
<evidence type="ECO:0000313" key="4">
    <source>
        <dbReference type="Proteomes" id="UP000296352"/>
    </source>
</evidence>
<dbReference type="InterPro" id="IPR036188">
    <property type="entry name" value="FAD/NAD-bd_sf"/>
</dbReference>
<dbReference type="InterPro" id="IPR052189">
    <property type="entry name" value="L-asp_N-monooxygenase_NS-form"/>
</dbReference>
<feature type="domain" description="FAD-dependent urate hydroxylase HpyO/Asp monooxygenase CreE-like FAD/NAD(P)-binding" evidence="2">
    <location>
        <begin position="11"/>
        <end position="203"/>
    </location>
</feature>
<feature type="region of interest" description="Disordered" evidence="1">
    <location>
        <begin position="574"/>
        <end position="595"/>
    </location>
</feature>
<dbReference type="SUPFAM" id="SSF51905">
    <property type="entry name" value="FAD/NAD(P)-binding domain"/>
    <property type="match status" value="1"/>
</dbReference>
<dbReference type="EMBL" id="CP039247">
    <property type="protein sequence ID" value="QCB27415.1"/>
    <property type="molecule type" value="Genomic_DNA"/>
</dbReference>
<gene>
    <name evidence="3" type="ORF">CENDO_00525</name>
</gene>
<accession>A0A4P7QD29</accession>
<protein>
    <recommendedName>
        <fullName evidence="2">FAD-dependent urate hydroxylase HpyO/Asp monooxygenase CreE-like FAD/NAD(P)-binding domain-containing protein</fullName>
    </recommendedName>
</protein>
<dbReference type="AlphaFoldDB" id="A0A4P7QD29"/>
<name>A0A4P7QD29_9CORY</name>
<organism evidence="3 4">
    <name type="scientific">Corynebacterium endometrii</name>
    <dbReference type="NCBI Taxonomy" id="2488819"/>
    <lineage>
        <taxon>Bacteria</taxon>
        <taxon>Bacillati</taxon>
        <taxon>Actinomycetota</taxon>
        <taxon>Actinomycetes</taxon>
        <taxon>Mycobacteriales</taxon>
        <taxon>Corynebacteriaceae</taxon>
        <taxon>Corynebacterium</taxon>
    </lineage>
</organism>
<dbReference type="InterPro" id="IPR038732">
    <property type="entry name" value="HpyO/CreE_NAD-binding"/>
</dbReference>
<dbReference type="KEGG" id="cee:CENDO_00525"/>
<dbReference type="PANTHER" id="PTHR40254:SF1">
    <property type="entry name" value="BLR0577 PROTEIN"/>
    <property type="match status" value="1"/>
</dbReference>
<sequence length="645" mass="68148">MGNAETARAIAIVGAGPRGASIIERIAAYLKRSPDGADLTIHVIDDAQPGAGRVWATDQPRTLCMNTLAGAVTLFTEPGATVEAPVFEGPILYEWIRLLRGEREGIAPAKAAVFDEFSPEDSVMRGFAEEIAATRPESNPSRALYGAYIHWFYRVAAAQLPDGVTLVEHRSRVVALEARGPRDALRFADGTEVLADATVLATGWTANGPSRQEEALADSGMTWIRPDNPLDQPVDVLPEGGPVLVRGLGMGFFDLMALLTIDRGGLFVEDAGARSGLRYEPSGREPHLVVTSGRGYPYLPKSEYKSLPPAANLERLSKVCAALGDTPAGSRAIDFGVEVWPAIVRDAYSEYYRTQARVAPGTLRLPLPEVLALIDGADLEGAASAEEAFGAVRALNAALDGVSEEPFDLAYWMDPLAGFAGSVGELTALIGEGMARDIREAVSAWDSPVKAGLWAVSAARKPSSILGSEGRFTRASRDGAYAQFVATGQMAGSGPPLFRIRQLLALTDSGLVAFLGPRPALSLGEEFTVTSGGRSASSGALVDAWMHAPDITNPEAGGLFDSLIQAGRVRPFRDGRASASPEVDPATRRAVGGGGEPDVRLHIVGIPTHAQLPDTTISPMPGTDPLMLQETDKAAKSLLRTVGVL</sequence>
<dbReference type="RefSeq" id="WP_136140294.1">
    <property type="nucleotide sequence ID" value="NZ_CP039247.1"/>
</dbReference>
<keyword evidence="4" id="KW-1185">Reference proteome</keyword>
<dbReference type="Proteomes" id="UP000296352">
    <property type="component" value="Chromosome"/>
</dbReference>
<evidence type="ECO:0000313" key="3">
    <source>
        <dbReference type="EMBL" id="QCB27415.1"/>
    </source>
</evidence>
<proteinExistence type="predicted"/>
<dbReference type="OrthoDB" id="3653265at2"/>
<evidence type="ECO:0000259" key="2">
    <source>
        <dbReference type="Pfam" id="PF13454"/>
    </source>
</evidence>
<reference evidence="3 4" key="1">
    <citation type="submission" date="2019-04" db="EMBL/GenBank/DDBJ databases">
        <title>Corynebacterium endometrii sp. nov., isolated from the uterus of a cow with endometritis.</title>
        <authorList>
            <person name="Ballas P."/>
            <person name="Ruckert C."/>
            <person name="Wagener K."/>
            <person name="Drillich M."/>
            <person name="Kaempfer P."/>
            <person name="Busse H.-J."/>
            <person name="Ehling-Schulz M."/>
        </authorList>
    </citation>
    <scope>NUCLEOTIDE SEQUENCE [LARGE SCALE GENOMIC DNA]</scope>
    <source>
        <strain evidence="3 4">LMM-1653</strain>
    </source>
</reference>